<sequence length="453" mass="49549">MGAPFKAYDVRGRIPAEINVPFAYRFSQALKQSLNPGTVVIGHDMRMDSPALAEALTQGLLDSGVAVRPVGRCGTEEVYFHTAASGADAGLMVTASHNPPDYNGIKMVLKGASAATPDNAFNAIEEIMRSNAVLQPVADYAARGALHDLCDRDAYIERLLNEVAGQNLKPMKIVCHAGNGCAGPIIDLLEKHLPFTFIKIDHEPDPRLPNGVPNPLLPEKREKASRAVIEHGADLAIAWDGDFDRCFLYDHKGRFVEGYYLVGMIAQSLLAKNPGSTVLYDPRLTWNTIDVVESAGGVAKACRTGHAYFKQMMRAENAIYGGEMSAHHYFRDFAYCDSGMLAWLNVVAELSASGTTLAERLEERIAAYPCSGEINFTVSDAAAVQARISDHYMSQNPEIESQDGLGMVFDDWRFNLRASNTEPLLRLNVETRGDKALLKAKVDELRGMIEQAD</sequence>
<evidence type="ECO:0000256" key="5">
    <source>
        <dbReference type="ARBA" id="ARBA00022842"/>
    </source>
</evidence>
<evidence type="ECO:0000256" key="1">
    <source>
        <dbReference type="ARBA" id="ARBA00001946"/>
    </source>
</evidence>
<dbReference type="Pfam" id="PF02879">
    <property type="entry name" value="PGM_PMM_II"/>
    <property type="match status" value="1"/>
</dbReference>
<evidence type="ECO:0000259" key="11">
    <source>
        <dbReference type="Pfam" id="PF02880"/>
    </source>
</evidence>
<evidence type="ECO:0000259" key="9">
    <source>
        <dbReference type="Pfam" id="PF02878"/>
    </source>
</evidence>
<dbReference type="InterPro" id="IPR005841">
    <property type="entry name" value="Alpha-D-phosphohexomutase_SF"/>
</dbReference>
<evidence type="ECO:0000259" key="10">
    <source>
        <dbReference type="Pfam" id="PF02879"/>
    </source>
</evidence>
<dbReference type="InterPro" id="IPR005843">
    <property type="entry name" value="A-D-PHexomutase_C"/>
</dbReference>
<evidence type="ECO:0000313" key="13">
    <source>
        <dbReference type="Proteomes" id="UP001185659"/>
    </source>
</evidence>
<dbReference type="CDD" id="cd03089">
    <property type="entry name" value="PMM_PGM"/>
    <property type="match status" value="1"/>
</dbReference>
<evidence type="ECO:0000259" key="8">
    <source>
        <dbReference type="Pfam" id="PF00408"/>
    </source>
</evidence>
<name>A0ABU4AN47_9HYPH</name>
<dbReference type="SUPFAM" id="SSF55957">
    <property type="entry name" value="Phosphoglucomutase, C-terminal domain"/>
    <property type="match status" value="1"/>
</dbReference>
<dbReference type="Proteomes" id="UP001185659">
    <property type="component" value="Unassembled WGS sequence"/>
</dbReference>
<evidence type="ECO:0000256" key="6">
    <source>
        <dbReference type="ARBA" id="ARBA00023235"/>
    </source>
</evidence>
<dbReference type="Pfam" id="PF02878">
    <property type="entry name" value="PGM_PMM_I"/>
    <property type="match status" value="1"/>
</dbReference>
<dbReference type="InterPro" id="IPR005845">
    <property type="entry name" value="A-D-PHexomutase_a/b/a-II"/>
</dbReference>
<feature type="domain" description="Alpha-D-phosphohexomutase alpha/beta/alpha" evidence="11">
    <location>
        <begin position="258"/>
        <end position="368"/>
    </location>
</feature>
<keyword evidence="6" id="KW-0413">Isomerase</keyword>
<protein>
    <submittedName>
        <fullName evidence="12">Phosphomannomutase</fullName>
    </submittedName>
</protein>
<feature type="domain" description="Alpha-D-phosphohexomutase alpha/beta/alpha" evidence="9">
    <location>
        <begin position="5"/>
        <end position="131"/>
    </location>
</feature>
<keyword evidence="5 7" id="KW-0460">Magnesium</keyword>
<keyword evidence="3" id="KW-0597">Phosphoprotein</keyword>
<accession>A0ABU4AN47</accession>
<dbReference type="PRINTS" id="PR00509">
    <property type="entry name" value="PGMPMM"/>
</dbReference>
<dbReference type="InterPro" id="IPR005846">
    <property type="entry name" value="A-D-PHexomutase_a/b/a-III"/>
</dbReference>
<dbReference type="InterPro" id="IPR005844">
    <property type="entry name" value="A-D-PHexomutase_a/b/a-I"/>
</dbReference>
<dbReference type="RefSeq" id="WP_317561853.1">
    <property type="nucleotide sequence ID" value="NZ_JAWLIP010000007.1"/>
</dbReference>
<dbReference type="Gene3D" id="3.40.120.10">
    <property type="entry name" value="Alpha-D-Glucose-1,6-Bisphosphate, subunit A, domain 3"/>
    <property type="match status" value="3"/>
</dbReference>
<dbReference type="InterPro" id="IPR036900">
    <property type="entry name" value="A-D-PHexomutase_C_sf"/>
</dbReference>
<feature type="domain" description="Alpha-D-phosphohexomutase alpha/beta/alpha" evidence="10">
    <location>
        <begin position="153"/>
        <end position="253"/>
    </location>
</feature>
<keyword evidence="13" id="KW-1185">Reference proteome</keyword>
<dbReference type="SUPFAM" id="SSF53738">
    <property type="entry name" value="Phosphoglucomutase, first 3 domains"/>
    <property type="match status" value="3"/>
</dbReference>
<dbReference type="InterPro" id="IPR016055">
    <property type="entry name" value="A-D-PHexomutase_a/b/a-I/II/III"/>
</dbReference>
<dbReference type="Pfam" id="PF00408">
    <property type="entry name" value="PGM_PMM_IV"/>
    <property type="match status" value="1"/>
</dbReference>
<dbReference type="PROSITE" id="PS00710">
    <property type="entry name" value="PGM_PMM"/>
    <property type="match status" value="1"/>
</dbReference>
<reference evidence="12 13" key="1">
    <citation type="submission" date="2023-10" db="EMBL/GenBank/DDBJ databases">
        <authorList>
            <person name="Venkata Ramana C."/>
            <person name="Sasikala C."/>
            <person name="Dhurka M."/>
        </authorList>
    </citation>
    <scope>NUCLEOTIDE SEQUENCE [LARGE SCALE GENOMIC DNA]</scope>
    <source>
        <strain evidence="12 13">KCTC 32151</strain>
    </source>
</reference>
<dbReference type="Pfam" id="PF02880">
    <property type="entry name" value="PGM_PMM_III"/>
    <property type="match status" value="1"/>
</dbReference>
<evidence type="ECO:0000256" key="4">
    <source>
        <dbReference type="ARBA" id="ARBA00022723"/>
    </source>
</evidence>
<dbReference type="PANTHER" id="PTHR43771:SF1">
    <property type="entry name" value="PHOSPHOMANNOMUTASE"/>
    <property type="match status" value="1"/>
</dbReference>
<gene>
    <name evidence="12" type="ORF">R2G56_15250</name>
</gene>
<feature type="domain" description="Alpha-D-phosphohexomutase C-terminal" evidence="8">
    <location>
        <begin position="373"/>
        <end position="445"/>
    </location>
</feature>
<organism evidence="12 13">
    <name type="scientific">Nitratireductor aquimarinus</name>
    <dbReference type="NCBI Taxonomy" id="889300"/>
    <lineage>
        <taxon>Bacteria</taxon>
        <taxon>Pseudomonadati</taxon>
        <taxon>Pseudomonadota</taxon>
        <taxon>Alphaproteobacteria</taxon>
        <taxon>Hyphomicrobiales</taxon>
        <taxon>Phyllobacteriaceae</taxon>
        <taxon>Nitratireductor</taxon>
    </lineage>
</organism>
<evidence type="ECO:0000256" key="7">
    <source>
        <dbReference type="RuleBase" id="RU004326"/>
    </source>
</evidence>
<comment type="caution">
    <text evidence="12">The sequence shown here is derived from an EMBL/GenBank/DDBJ whole genome shotgun (WGS) entry which is preliminary data.</text>
</comment>
<comment type="similarity">
    <text evidence="2 7">Belongs to the phosphohexose mutase family.</text>
</comment>
<keyword evidence="4 7" id="KW-0479">Metal-binding</keyword>
<evidence type="ECO:0000256" key="2">
    <source>
        <dbReference type="ARBA" id="ARBA00010231"/>
    </source>
</evidence>
<proteinExistence type="inferred from homology"/>
<evidence type="ECO:0000256" key="3">
    <source>
        <dbReference type="ARBA" id="ARBA00022553"/>
    </source>
</evidence>
<evidence type="ECO:0000313" key="12">
    <source>
        <dbReference type="EMBL" id="MDV6227655.1"/>
    </source>
</evidence>
<dbReference type="PANTHER" id="PTHR43771">
    <property type="entry name" value="PHOSPHOMANNOMUTASE"/>
    <property type="match status" value="1"/>
</dbReference>
<dbReference type="Gene3D" id="3.30.310.50">
    <property type="entry name" value="Alpha-D-phosphohexomutase, C-terminal domain"/>
    <property type="match status" value="1"/>
</dbReference>
<dbReference type="EMBL" id="JAWLIP010000007">
    <property type="protein sequence ID" value="MDV6227655.1"/>
    <property type="molecule type" value="Genomic_DNA"/>
</dbReference>
<comment type="cofactor">
    <cofactor evidence="1">
        <name>Mg(2+)</name>
        <dbReference type="ChEBI" id="CHEBI:18420"/>
    </cofactor>
</comment>
<dbReference type="InterPro" id="IPR016066">
    <property type="entry name" value="A-D-PHexomutase_CS"/>
</dbReference>